<dbReference type="EMBL" id="BAHC01000120">
    <property type="protein sequence ID" value="GAB90971.1"/>
    <property type="molecule type" value="Genomic_DNA"/>
</dbReference>
<dbReference type="InterPro" id="IPR029068">
    <property type="entry name" value="Glyas_Bleomycin-R_OHBP_Dase"/>
</dbReference>
<dbReference type="Pfam" id="PF13669">
    <property type="entry name" value="Glyoxalase_4"/>
    <property type="match status" value="1"/>
</dbReference>
<dbReference type="PROSITE" id="PS51819">
    <property type="entry name" value="VOC"/>
    <property type="match status" value="1"/>
</dbReference>
<reference evidence="2 3" key="1">
    <citation type="submission" date="2012-08" db="EMBL/GenBank/DDBJ databases">
        <title>Whole genome shotgun sequence of Gordonia rhizosphera NBRC 16068.</title>
        <authorList>
            <person name="Takarada H."/>
            <person name="Isaki S."/>
            <person name="Hosoyama A."/>
            <person name="Tsuchikane K."/>
            <person name="Katsumata H."/>
            <person name="Baba S."/>
            <person name="Ohji S."/>
            <person name="Yamazaki S."/>
            <person name="Fujita N."/>
        </authorList>
    </citation>
    <scope>NUCLEOTIDE SEQUENCE [LARGE SCALE GENOMIC DNA]</scope>
    <source>
        <strain evidence="2 3">NBRC 16068</strain>
    </source>
</reference>
<dbReference type="OrthoDB" id="4373689at2"/>
<gene>
    <name evidence="2" type="ORF">GORHZ_120_00270</name>
</gene>
<proteinExistence type="predicted"/>
<protein>
    <recommendedName>
        <fullName evidence="1">VOC domain-containing protein</fullName>
    </recommendedName>
</protein>
<organism evidence="2 3">
    <name type="scientific">Gordonia rhizosphera NBRC 16068</name>
    <dbReference type="NCBI Taxonomy" id="1108045"/>
    <lineage>
        <taxon>Bacteria</taxon>
        <taxon>Bacillati</taxon>
        <taxon>Actinomycetota</taxon>
        <taxon>Actinomycetes</taxon>
        <taxon>Mycobacteriales</taxon>
        <taxon>Gordoniaceae</taxon>
        <taxon>Gordonia</taxon>
    </lineage>
</organism>
<dbReference type="AlphaFoldDB" id="K6WB32"/>
<dbReference type="Gene3D" id="3.10.180.10">
    <property type="entry name" value="2,3-Dihydroxybiphenyl 1,2-Dioxygenase, domain 1"/>
    <property type="match status" value="1"/>
</dbReference>
<evidence type="ECO:0000313" key="2">
    <source>
        <dbReference type="EMBL" id="GAB90971.1"/>
    </source>
</evidence>
<dbReference type="eggNOG" id="COG0346">
    <property type="taxonomic scope" value="Bacteria"/>
</dbReference>
<evidence type="ECO:0000259" key="1">
    <source>
        <dbReference type="PROSITE" id="PS51819"/>
    </source>
</evidence>
<comment type="caution">
    <text evidence="2">The sequence shown here is derived from an EMBL/GenBank/DDBJ whole genome shotgun (WGS) entry which is preliminary data.</text>
</comment>
<keyword evidence="3" id="KW-1185">Reference proteome</keyword>
<dbReference type="SUPFAM" id="SSF54593">
    <property type="entry name" value="Glyoxalase/Bleomycin resistance protein/Dihydroxybiphenyl dioxygenase"/>
    <property type="match status" value="1"/>
</dbReference>
<dbReference type="InterPro" id="IPR037523">
    <property type="entry name" value="VOC_core"/>
</dbReference>
<evidence type="ECO:0000313" key="3">
    <source>
        <dbReference type="Proteomes" id="UP000008363"/>
    </source>
</evidence>
<dbReference type="Proteomes" id="UP000008363">
    <property type="component" value="Unassembled WGS sequence"/>
</dbReference>
<name>K6WB32_9ACTN</name>
<feature type="domain" description="VOC" evidence="1">
    <location>
        <begin position="98"/>
        <end position="217"/>
    </location>
</feature>
<dbReference type="STRING" id="1108045.GORHZ_120_00270"/>
<dbReference type="RefSeq" id="WP_006334178.1">
    <property type="nucleotide sequence ID" value="NZ_BAHC01000120.1"/>
</dbReference>
<accession>K6WB32</accession>
<sequence length="223" mass="23786">MSRLGPRGALLDLACGDPDLTHIAYGRLLDVPPAARIDVSNGAVRAHPGTVDHRVYFGVDDPDAARRLLGRRGLAPEEPVGVVRAAEPMATSATDITGIDHLVFTAPGRDHALALFGATLDLDFRLEREVADDARQLFFRATDLVVEVIAGAGPSPGEPNRCALWGVAWRSADVQATHRRLSALGVGTSEIRVGRKPGTRVFTVHDEALATRTLVIEAAPRAI</sequence>